<name>A0A839Y1V0_9ACTN</name>
<proteinExistence type="predicted"/>
<evidence type="ECO:0000313" key="1">
    <source>
        <dbReference type="EMBL" id="MBB3677198.1"/>
    </source>
</evidence>
<accession>A0A839Y1V0</accession>
<dbReference type="Proteomes" id="UP000580718">
    <property type="component" value="Unassembled WGS sequence"/>
</dbReference>
<evidence type="ECO:0000313" key="2">
    <source>
        <dbReference type="Proteomes" id="UP000580718"/>
    </source>
</evidence>
<gene>
    <name evidence="1" type="ORF">FHX36_002933</name>
</gene>
<organism evidence="1 2">
    <name type="scientific">Modestobacter versicolor</name>
    <dbReference type="NCBI Taxonomy" id="429133"/>
    <lineage>
        <taxon>Bacteria</taxon>
        <taxon>Bacillati</taxon>
        <taxon>Actinomycetota</taxon>
        <taxon>Actinomycetes</taxon>
        <taxon>Geodermatophilales</taxon>
        <taxon>Geodermatophilaceae</taxon>
        <taxon>Modestobacter</taxon>
    </lineage>
</organism>
<sequence>MSVLLVLTASALLLFVVFPAVDDHVEWWSPTF</sequence>
<dbReference type="EMBL" id="JACIBU010000001">
    <property type="protein sequence ID" value="MBB3677198.1"/>
    <property type="molecule type" value="Genomic_DNA"/>
</dbReference>
<comment type="caution">
    <text evidence="1">The sequence shown here is derived from an EMBL/GenBank/DDBJ whole genome shotgun (WGS) entry which is preliminary data.</text>
</comment>
<reference evidence="1 2" key="1">
    <citation type="submission" date="2020-08" db="EMBL/GenBank/DDBJ databases">
        <title>Sequencing the genomes of 1000 actinobacteria strains.</title>
        <authorList>
            <person name="Klenk H.-P."/>
        </authorList>
    </citation>
    <scope>NUCLEOTIDE SEQUENCE [LARGE SCALE GENOMIC DNA]</scope>
    <source>
        <strain evidence="1 2">DSM 16678</strain>
    </source>
</reference>
<dbReference type="AlphaFoldDB" id="A0A839Y1V0"/>
<protein>
    <submittedName>
        <fullName evidence="1">Uncharacterized protein</fullName>
    </submittedName>
</protein>